<evidence type="ECO:0000313" key="1">
    <source>
        <dbReference type="EMBL" id="RED64077.1"/>
    </source>
</evidence>
<dbReference type="Proteomes" id="UP000256869">
    <property type="component" value="Unassembled WGS sequence"/>
</dbReference>
<reference evidence="1 2" key="1">
    <citation type="submission" date="2018-07" db="EMBL/GenBank/DDBJ databases">
        <title>Genomic Encyclopedia of Type Strains, Phase III (KMG-III): the genomes of soil and plant-associated and newly described type strains.</title>
        <authorList>
            <person name="Whitman W."/>
        </authorList>
    </citation>
    <scope>NUCLEOTIDE SEQUENCE [LARGE SCALE GENOMIC DNA]</scope>
    <source>
        <strain evidence="1 2">CECT 8236</strain>
    </source>
</reference>
<dbReference type="OrthoDB" id="2706506at2"/>
<sequence length="109" mass="12525">MTEFQAPDSERKTYYVAVGARQILEDAHSASFEFAIHANEDELTELQDLFEELQDSDEDNAFHFSGLPTVSDDPEDVTYDTLFKDIYRLLHKLGTHETRSHIESMGILQ</sequence>
<name>A0A3D9IQW6_9BACL</name>
<dbReference type="AlphaFoldDB" id="A0A3D9IQW6"/>
<dbReference type="RefSeq" id="WP_115992168.1">
    <property type="nucleotide sequence ID" value="NZ_QRDY01000003.1"/>
</dbReference>
<proteinExistence type="predicted"/>
<accession>A0A3D9IQW6</accession>
<keyword evidence="2" id="KW-1185">Reference proteome</keyword>
<protein>
    <submittedName>
        <fullName evidence="1">Uncharacterized protein</fullName>
    </submittedName>
</protein>
<comment type="caution">
    <text evidence="1">The sequence shown here is derived from an EMBL/GenBank/DDBJ whole genome shotgun (WGS) entry which is preliminary data.</text>
</comment>
<evidence type="ECO:0000313" key="2">
    <source>
        <dbReference type="Proteomes" id="UP000256869"/>
    </source>
</evidence>
<organism evidence="1 2">
    <name type="scientific">Cohnella lupini</name>
    <dbReference type="NCBI Taxonomy" id="1294267"/>
    <lineage>
        <taxon>Bacteria</taxon>
        <taxon>Bacillati</taxon>
        <taxon>Bacillota</taxon>
        <taxon>Bacilli</taxon>
        <taxon>Bacillales</taxon>
        <taxon>Paenibacillaceae</taxon>
        <taxon>Cohnella</taxon>
    </lineage>
</organism>
<dbReference type="EMBL" id="QRDY01000003">
    <property type="protein sequence ID" value="RED64077.1"/>
    <property type="molecule type" value="Genomic_DNA"/>
</dbReference>
<gene>
    <name evidence="1" type="ORF">DFP95_103318</name>
</gene>